<sequence length="135" mass="14779">MSPDRLADLHLRCFGMHPRPWSAAEIEDLLASRLNFLIQMPQGFLIGRSVADEAELLTLAVAPEARRQGIARGLIGDFRQSAKARGAVEAFLEVASDNAAARALYAADGWAQVGQRRNYYAPGIDAILMRRDLSA</sequence>
<feature type="domain" description="N-acetyltransferase" evidence="3">
    <location>
        <begin position="1"/>
        <end position="134"/>
    </location>
</feature>
<dbReference type="Proteomes" id="UP000478740">
    <property type="component" value="Unassembled WGS sequence"/>
</dbReference>
<keyword evidence="5" id="KW-1185">Reference proteome</keyword>
<dbReference type="InterPro" id="IPR016181">
    <property type="entry name" value="Acyl_CoA_acyltransferase"/>
</dbReference>
<accession>A0A6L6IS34</accession>
<evidence type="ECO:0000256" key="1">
    <source>
        <dbReference type="ARBA" id="ARBA00022679"/>
    </source>
</evidence>
<dbReference type="SUPFAM" id="SSF55729">
    <property type="entry name" value="Acyl-CoA N-acyltransferases (Nat)"/>
    <property type="match status" value="1"/>
</dbReference>
<dbReference type="EMBL" id="WMII01000001">
    <property type="protein sequence ID" value="MTH62669.1"/>
    <property type="molecule type" value="Genomic_DNA"/>
</dbReference>
<comment type="caution">
    <text evidence="4">The sequence shown here is derived from an EMBL/GenBank/DDBJ whole genome shotgun (WGS) entry which is preliminary data.</text>
</comment>
<keyword evidence="2" id="KW-0012">Acyltransferase</keyword>
<name>A0A6L6IS34_9RHOB</name>
<dbReference type="PROSITE" id="PS51186">
    <property type="entry name" value="GNAT"/>
    <property type="match status" value="1"/>
</dbReference>
<dbReference type="Gene3D" id="3.40.630.30">
    <property type="match status" value="1"/>
</dbReference>
<dbReference type="InterPro" id="IPR000182">
    <property type="entry name" value="GNAT_dom"/>
</dbReference>
<dbReference type="InterPro" id="IPR050832">
    <property type="entry name" value="Bact_Acetyltransf"/>
</dbReference>
<gene>
    <name evidence="4" type="ORF">GL284_00125</name>
</gene>
<reference evidence="4 5" key="1">
    <citation type="submission" date="2019-11" db="EMBL/GenBank/DDBJ databases">
        <authorList>
            <person name="Dong K."/>
        </authorList>
    </citation>
    <scope>NUCLEOTIDE SEQUENCE [LARGE SCALE GENOMIC DNA]</scope>
    <source>
        <strain evidence="4 5">DK608</strain>
    </source>
</reference>
<dbReference type="CDD" id="cd04301">
    <property type="entry name" value="NAT_SF"/>
    <property type="match status" value="1"/>
</dbReference>
<evidence type="ECO:0000313" key="5">
    <source>
        <dbReference type="Proteomes" id="UP000478740"/>
    </source>
</evidence>
<dbReference type="PANTHER" id="PTHR43877">
    <property type="entry name" value="AMINOALKYLPHOSPHONATE N-ACETYLTRANSFERASE-RELATED-RELATED"/>
    <property type="match status" value="1"/>
</dbReference>
<evidence type="ECO:0000313" key="4">
    <source>
        <dbReference type="EMBL" id="MTH62669.1"/>
    </source>
</evidence>
<evidence type="ECO:0000259" key="3">
    <source>
        <dbReference type="PROSITE" id="PS51186"/>
    </source>
</evidence>
<proteinExistence type="predicted"/>
<protein>
    <submittedName>
        <fullName evidence="4">GNAT family N-acetyltransferase</fullName>
    </submittedName>
</protein>
<organism evidence="4 5">
    <name type="scientific">Paracoccus shanxieyensis</name>
    <dbReference type="NCBI Taxonomy" id="2675752"/>
    <lineage>
        <taxon>Bacteria</taxon>
        <taxon>Pseudomonadati</taxon>
        <taxon>Pseudomonadota</taxon>
        <taxon>Alphaproteobacteria</taxon>
        <taxon>Rhodobacterales</taxon>
        <taxon>Paracoccaceae</taxon>
        <taxon>Paracoccus</taxon>
    </lineage>
</organism>
<dbReference type="GO" id="GO:0016747">
    <property type="term" value="F:acyltransferase activity, transferring groups other than amino-acyl groups"/>
    <property type="evidence" value="ECO:0007669"/>
    <property type="project" value="InterPro"/>
</dbReference>
<evidence type="ECO:0000256" key="2">
    <source>
        <dbReference type="ARBA" id="ARBA00023315"/>
    </source>
</evidence>
<dbReference type="AlphaFoldDB" id="A0A6L6IS34"/>
<dbReference type="RefSeq" id="WP_155042623.1">
    <property type="nucleotide sequence ID" value="NZ_WMIH01000001.1"/>
</dbReference>
<dbReference type="Pfam" id="PF00583">
    <property type="entry name" value="Acetyltransf_1"/>
    <property type="match status" value="1"/>
</dbReference>
<keyword evidence="1" id="KW-0808">Transferase</keyword>